<sequence>MEFTNISQSPTAPPEHAGSTGLIEENLDKSGVVTRENQLIGFVRPQTEAEEEDEEKKTNKRDDVDLEECCCCCYDFSCCPGCGCEETCDTEWCEKCCETCATCEGCDGCDNCGACGSICDCLCGICPDN</sequence>
<evidence type="ECO:0000256" key="1">
    <source>
        <dbReference type="SAM" id="MobiDB-lite"/>
    </source>
</evidence>
<dbReference type="Proteomes" id="UP000708208">
    <property type="component" value="Unassembled WGS sequence"/>
</dbReference>
<name>A0A8J2K4H7_9HEXA</name>
<proteinExistence type="predicted"/>
<feature type="compositionally biased region" description="Polar residues" evidence="1">
    <location>
        <begin position="1"/>
        <end position="10"/>
    </location>
</feature>
<comment type="caution">
    <text evidence="2">The sequence shown here is derived from an EMBL/GenBank/DDBJ whole genome shotgun (WGS) entry which is preliminary data.</text>
</comment>
<feature type="region of interest" description="Disordered" evidence="1">
    <location>
        <begin position="1"/>
        <end position="25"/>
    </location>
</feature>
<protein>
    <submittedName>
        <fullName evidence="2">Uncharacterized protein</fullName>
    </submittedName>
</protein>
<dbReference type="EMBL" id="CAJVCH010178037">
    <property type="protein sequence ID" value="CAG7729414.1"/>
    <property type="molecule type" value="Genomic_DNA"/>
</dbReference>
<gene>
    <name evidence="2" type="ORF">AFUS01_LOCUS18130</name>
</gene>
<dbReference type="AlphaFoldDB" id="A0A8J2K4H7"/>
<feature type="region of interest" description="Disordered" evidence="1">
    <location>
        <begin position="40"/>
        <end position="61"/>
    </location>
</feature>
<keyword evidence="3" id="KW-1185">Reference proteome</keyword>
<reference evidence="2" key="1">
    <citation type="submission" date="2021-06" db="EMBL/GenBank/DDBJ databases">
        <authorList>
            <person name="Hodson N. C."/>
            <person name="Mongue J. A."/>
            <person name="Jaron S. K."/>
        </authorList>
    </citation>
    <scope>NUCLEOTIDE SEQUENCE</scope>
</reference>
<evidence type="ECO:0000313" key="3">
    <source>
        <dbReference type="Proteomes" id="UP000708208"/>
    </source>
</evidence>
<evidence type="ECO:0000313" key="2">
    <source>
        <dbReference type="EMBL" id="CAG7729414.1"/>
    </source>
</evidence>
<organism evidence="2 3">
    <name type="scientific">Allacma fusca</name>
    <dbReference type="NCBI Taxonomy" id="39272"/>
    <lineage>
        <taxon>Eukaryota</taxon>
        <taxon>Metazoa</taxon>
        <taxon>Ecdysozoa</taxon>
        <taxon>Arthropoda</taxon>
        <taxon>Hexapoda</taxon>
        <taxon>Collembola</taxon>
        <taxon>Symphypleona</taxon>
        <taxon>Sminthuridae</taxon>
        <taxon>Allacma</taxon>
    </lineage>
</organism>
<accession>A0A8J2K4H7</accession>